<gene>
    <name evidence="2" type="ORF">BGZ99_007028</name>
</gene>
<dbReference type="EMBL" id="JAAAIP010000494">
    <property type="protein sequence ID" value="KAG0316153.1"/>
    <property type="molecule type" value="Genomic_DNA"/>
</dbReference>
<sequence>MKLASLDNMRVDGKFLDKDKEIPEGQGICNSLLSECYDILYELQDSVVEETSDQEDGEDDHVETELRGSKGLDVVV</sequence>
<dbReference type="PANTHER" id="PTHR28086">
    <property type="entry name" value="UPF0662 PROTEIN YPL260W"/>
    <property type="match status" value="1"/>
</dbReference>
<accession>A0A9P6REX3</accession>
<organism evidence="2 3">
    <name type="scientific">Dissophora globulifera</name>
    <dbReference type="NCBI Taxonomy" id="979702"/>
    <lineage>
        <taxon>Eukaryota</taxon>
        <taxon>Fungi</taxon>
        <taxon>Fungi incertae sedis</taxon>
        <taxon>Mucoromycota</taxon>
        <taxon>Mortierellomycotina</taxon>
        <taxon>Mortierellomycetes</taxon>
        <taxon>Mortierellales</taxon>
        <taxon>Mortierellaceae</taxon>
        <taxon>Dissophora</taxon>
    </lineage>
</organism>
<evidence type="ECO:0000313" key="2">
    <source>
        <dbReference type="EMBL" id="KAG0316153.1"/>
    </source>
</evidence>
<protein>
    <submittedName>
        <fullName evidence="2">Uncharacterized protein</fullName>
    </submittedName>
</protein>
<dbReference type="OrthoDB" id="2011986at2759"/>
<keyword evidence="3" id="KW-1185">Reference proteome</keyword>
<reference evidence="2" key="1">
    <citation type="journal article" date="2020" name="Fungal Divers.">
        <title>Resolving the Mortierellaceae phylogeny through synthesis of multi-gene phylogenetics and phylogenomics.</title>
        <authorList>
            <person name="Vandepol N."/>
            <person name="Liber J."/>
            <person name="Desiro A."/>
            <person name="Na H."/>
            <person name="Kennedy M."/>
            <person name="Barry K."/>
            <person name="Grigoriev I.V."/>
            <person name="Miller A.N."/>
            <person name="O'Donnell K."/>
            <person name="Stajich J.E."/>
            <person name="Bonito G."/>
        </authorList>
    </citation>
    <scope>NUCLEOTIDE SEQUENCE</scope>
    <source>
        <strain evidence="2">REB-010B</strain>
    </source>
</reference>
<feature type="region of interest" description="Disordered" evidence="1">
    <location>
        <begin position="49"/>
        <end position="76"/>
    </location>
</feature>
<dbReference type="GO" id="GO:0005634">
    <property type="term" value="C:nucleus"/>
    <property type="evidence" value="ECO:0007669"/>
    <property type="project" value="TreeGrafter"/>
</dbReference>
<dbReference type="Proteomes" id="UP000738325">
    <property type="component" value="Unassembled WGS sequence"/>
</dbReference>
<evidence type="ECO:0000256" key="1">
    <source>
        <dbReference type="SAM" id="MobiDB-lite"/>
    </source>
</evidence>
<name>A0A9P6REX3_9FUNG</name>
<proteinExistence type="predicted"/>
<dbReference type="AlphaFoldDB" id="A0A9P6REX3"/>
<dbReference type="GO" id="GO:0005737">
    <property type="term" value="C:cytoplasm"/>
    <property type="evidence" value="ECO:0007669"/>
    <property type="project" value="TreeGrafter"/>
</dbReference>
<evidence type="ECO:0000313" key="3">
    <source>
        <dbReference type="Proteomes" id="UP000738325"/>
    </source>
</evidence>
<dbReference type="PANTHER" id="PTHR28086:SF1">
    <property type="entry name" value="CU(2+) SUPPRESSING AND BLEOMYCIN SENSITIVE PROTEIN 1"/>
    <property type="match status" value="1"/>
</dbReference>
<dbReference type="InterPro" id="IPR018810">
    <property type="entry name" value="UPF0662"/>
</dbReference>
<feature type="compositionally biased region" description="Acidic residues" evidence="1">
    <location>
        <begin position="49"/>
        <end position="62"/>
    </location>
</feature>
<comment type="caution">
    <text evidence="2">The sequence shown here is derived from an EMBL/GenBank/DDBJ whole genome shotgun (WGS) entry which is preliminary data.</text>
</comment>